<organism evidence="1">
    <name type="scientific">Phage sp. ctGns7</name>
    <dbReference type="NCBI Taxonomy" id="2828003"/>
    <lineage>
        <taxon>Viruses</taxon>
    </lineage>
</organism>
<protein>
    <submittedName>
        <fullName evidence="1">Uncharacterized protein</fullName>
    </submittedName>
</protein>
<reference evidence="1" key="1">
    <citation type="journal article" date="2021" name="Proc. Natl. Acad. Sci. U.S.A.">
        <title>A Catalog of Tens of Thousands of Viruses from Human Metagenomes Reveals Hidden Associations with Chronic Diseases.</title>
        <authorList>
            <person name="Tisza M.J."/>
            <person name="Buck C.B."/>
        </authorList>
    </citation>
    <scope>NUCLEOTIDE SEQUENCE</scope>
    <source>
        <strain evidence="1">CtGns7</strain>
    </source>
</reference>
<sequence>MFTNCINIKHKNSQTKTQIENAIKYFENCLVDIQSNGSCYEQSAYENTKIALKSLKTNLKLLEEMKNAD</sequence>
<name>A0A8S5S9Z4_9VIRU</name>
<evidence type="ECO:0000313" key="1">
    <source>
        <dbReference type="EMBL" id="DAF47503.1"/>
    </source>
</evidence>
<dbReference type="EMBL" id="BK032555">
    <property type="protein sequence ID" value="DAF47503.1"/>
    <property type="molecule type" value="Genomic_DNA"/>
</dbReference>
<proteinExistence type="predicted"/>
<accession>A0A8S5S9Z4</accession>